<comment type="caution">
    <text evidence="3">The sequence shown here is derived from an EMBL/GenBank/DDBJ whole genome shotgun (WGS) entry which is preliminary data.</text>
</comment>
<feature type="signal peptide" evidence="2">
    <location>
        <begin position="1"/>
        <end position="25"/>
    </location>
</feature>
<dbReference type="Proteomes" id="UP000701801">
    <property type="component" value="Unassembled WGS sequence"/>
</dbReference>
<evidence type="ECO:0000256" key="1">
    <source>
        <dbReference type="SAM" id="MobiDB-lite"/>
    </source>
</evidence>
<evidence type="ECO:0000313" key="4">
    <source>
        <dbReference type="Proteomes" id="UP000701801"/>
    </source>
</evidence>
<dbReference type="EMBL" id="CAJVRM010000378">
    <property type="protein sequence ID" value="CAG8980335.1"/>
    <property type="molecule type" value="Genomic_DNA"/>
</dbReference>
<dbReference type="AlphaFoldDB" id="A0A9N9LWD9"/>
<dbReference type="OrthoDB" id="4154404at2759"/>
<protein>
    <submittedName>
        <fullName evidence="3">Uncharacterized protein</fullName>
    </submittedName>
</protein>
<accession>A0A9N9LWD9</accession>
<evidence type="ECO:0000313" key="3">
    <source>
        <dbReference type="EMBL" id="CAG8980335.1"/>
    </source>
</evidence>
<proteinExistence type="predicted"/>
<keyword evidence="4" id="KW-1185">Reference proteome</keyword>
<feature type="chain" id="PRO_5040322906" evidence="2">
    <location>
        <begin position="26"/>
        <end position="809"/>
    </location>
</feature>
<keyword evidence="2" id="KW-0732">Signal</keyword>
<reference evidence="3" key="1">
    <citation type="submission" date="2021-07" db="EMBL/GenBank/DDBJ databases">
        <authorList>
            <person name="Durling M."/>
        </authorList>
    </citation>
    <scope>NUCLEOTIDE SEQUENCE</scope>
</reference>
<feature type="region of interest" description="Disordered" evidence="1">
    <location>
        <begin position="479"/>
        <end position="543"/>
    </location>
</feature>
<evidence type="ECO:0000256" key="2">
    <source>
        <dbReference type="SAM" id="SignalP"/>
    </source>
</evidence>
<gene>
    <name evidence="3" type="ORF">HYALB_00012697</name>
</gene>
<name>A0A9N9LWD9_9HELO</name>
<sequence length="809" mass="87739">MKFSTASSSVPFTLFSSLFANIALAELLGCDAIGCPVDQFRTAQCKVGNATLKAVGITNFTTTIDPKPLTWTLGLEESQQTGNDSQKKLTLDRNFYLGTPPSFQLKDAIGCALFFEGIAPNLTTTNKENFTCSDALNNNCVSDLIIQAEASGEVVNDSDFCNKLRDSLVGKPPSTCNGVKGSWGKIVAQSLSGSNSLQKLDQSQCRATTGQGYDISLIESQRQQPASRDLELLSPILNSITPVMTVFKKGNDTKAELTCLRLVESKANQTTDDSSPKKSSAGINKMSMTGLALVFEIESSKGKYNPEFPVLRFSRPSMRDQMLGMDTSKNLVEQTSSKIKNSTVSSAEWGDVNHFVMYLEVGGGLLPTCMSRHLGTLLKMTHIYDEGTIAVSQDSDQVPAARFKIVSHLMLVDEGGSRNTRRIQIIRVSTMRFNSAGFLLSLAAFSSVPEAFGRAVPKTGISLYNENYVRAAPVRITPPKEVPPVKPGSGIPSHTGDTPGGEGTPVRIGTGDKTPGTTPNDKPVHIGDSNVNPDAPNTPEICSRTNGCRKELLSTDKLAERGDEGIRRASNPAKAKDYSTQEKDSYNFEKSDFEGVEDSIETIEFDKKYGFDAEDAKGWQTMEVRSKVHSSDPIVKMSVGRSTKDGKDYVAIVAHSRFAENDGARFKQDSRGAPVKENDLLVPTEDAASKSVPVYQLVHDAAQQSGKLDGKKPDKYLLVSENVINGEADRDIDAAHAALKKGGQPNVMKKDATGEEGKWFKILAGNDNNYSYLNTVGRNPDTFKDYEIISIETRDGSKPTMAIELAKKA</sequence>
<organism evidence="3 4">
    <name type="scientific">Hymenoscyphus albidus</name>
    <dbReference type="NCBI Taxonomy" id="595503"/>
    <lineage>
        <taxon>Eukaryota</taxon>
        <taxon>Fungi</taxon>
        <taxon>Dikarya</taxon>
        <taxon>Ascomycota</taxon>
        <taxon>Pezizomycotina</taxon>
        <taxon>Leotiomycetes</taxon>
        <taxon>Helotiales</taxon>
        <taxon>Helotiaceae</taxon>
        <taxon>Hymenoscyphus</taxon>
    </lineage>
</organism>